<evidence type="ECO:0000256" key="3">
    <source>
        <dbReference type="ARBA" id="ARBA00022723"/>
    </source>
</evidence>
<organism evidence="10 11">
    <name type="scientific">Bacillus aquiflavi</name>
    <dbReference type="NCBI Taxonomy" id="2672567"/>
    <lineage>
        <taxon>Bacteria</taxon>
        <taxon>Bacillati</taxon>
        <taxon>Bacillota</taxon>
        <taxon>Bacilli</taxon>
        <taxon>Bacillales</taxon>
        <taxon>Bacillaceae</taxon>
        <taxon>Bacillus</taxon>
    </lineage>
</organism>
<comment type="caution">
    <text evidence="10">The sequence shown here is derived from an EMBL/GenBank/DDBJ whole genome shotgun (WGS) entry which is preliminary data.</text>
</comment>
<evidence type="ECO:0000256" key="1">
    <source>
        <dbReference type="ARBA" id="ARBA00001933"/>
    </source>
</evidence>
<evidence type="ECO:0000256" key="4">
    <source>
        <dbReference type="ARBA" id="ARBA00022898"/>
    </source>
</evidence>
<gene>
    <name evidence="10" type="ORF">G4D64_10640</name>
    <name evidence="9" type="ORF">H1Z61_11245</name>
</gene>
<keyword evidence="4" id="KW-0663">Pyridoxal phosphate</keyword>
<comment type="similarity">
    <text evidence="2">Belongs to the class-V pyridoxal-phosphate-dependent aminotransferase family. NifS/IscS subfamily.</text>
</comment>
<dbReference type="SUPFAM" id="SSF53383">
    <property type="entry name" value="PLP-dependent transferases"/>
    <property type="match status" value="1"/>
</dbReference>
<comment type="cofactor">
    <cofactor evidence="1 7">
        <name>pyridoxal 5'-phosphate</name>
        <dbReference type="ChEBI" id="CHEBI:597326"/>
    </cofactor>
</comment>
<name>A0A6B3W1T7_9BACI</name>
<proteinExistence type="inferred from homology"/>
<dbReference type="InterPro" id="IPR000192">
    <property type="entry name" value="Aminotrans_V_dom"/>
</dbReference>
<dbReference type="Pfam" id="PF00266">
    <property type="entry name" value="Aminotran_5"/>
    <property type="match status" value="1"/>
</dbReference>
<dbReference type="InterPro" id="IPR020578">
    <property type="entry name" value="Aminotrans_V_PyrdxlP_BS"/>
</dbReference>
<sequence length="381" mass="41830">MIYFDNSATTKPYKEVIDAFVKVSNDYFGNPSSLHRIGGAAENLLIEARSQIAKLLNVRANEVFFTSGGTESNNLAIKGTALMYKGRGKHIVTTAVEHSSTREAIEQLKKQFGFQVTYVPVDTSGRISPIDVKKAIRDETILVTIIHVNNEIGTIQPIQEIGQLLRDYPKILFHVDHIQGVGKVPLNMHEDNIDLYSISGHKFHALKGTGALLIKQGIKISPLFSGGSQELKIRSGTENVAGIVAMAKALRLTFEKKAATLEKLTSIKNILKKELEKIERIIVHTPSEQAAPHILNFSVRGIKAEVFLHALEEKEIYVSTTSACSSKNKAASNTLLAMGVNQDIAESAIRISLTYDNTIEEAKAVIKAITETVKQLGEVMN</sequence>
<dbReference type="EMBL" id="JAAIWN010000024">
    <property type="protein sequence ID" value="NEY81943.1"/>
    <property type="molecule type" value="Genomic_DNA"/>
</dbReference>
<reference evidence="10 11" key="1">
    <citation type="submission" date="2020-02" db="EMBL/GenBank/DDBJ databases">
        <title>Bacillus aquiflavi sp. nov., isolated from yellow water of strong flavor Chinese baijiu in Yibin region of China.</title>
        <authorList>
            <person name="Xie J."/>
        </authorList>
    </citation>
    <scope>NUCLEOTIDE SEQUENCE [LARGE SCALE GENOMIC DNA]</scope>
    <source>
        <strain evidence="10 11">3H-10</strain>
    </source>
</reference>
<accession>A0A6B3W1T7</accession>
<protein>
    <submittedName>
        <fullName evidence="10">Cysteine desulfurase</fullName>
    </submittedName>
</protein>
<evidence type="ECO:0000256" key="6">
    <source>
        <dbReference type="ARBA" id="ARBA00023014"/>
    </source>
</evidence>
<evidence type="ECO:0000259" key="8">
    <source>
        <dbReference type="Pfam" id="PF00266"/>
    </source>
</evidence>
<dbReference type="EMBL" id="JACEIO010000026">
    <property type="protein sequence ID" value="MBA4537686.1"/>
    <property type="molecule type" value="Genomic_DNA"/>
</dbReference>
<evidence type="ECO:0000256" key="2">
    <source>
        <dbReference type="ARBA" id="ARBA00006490"/>
    </source>
</evidence>
<dbReference type="GO" id="GO:0046872">
    <property type="term" value="F:metal ion binding"/>
    <property type="evidence" value="ECO:0007669"/>
    <property type="project" value="UniProtKB-KW"/>
</dbReference>
<dbReference type="InterPro" id="IPR015422">
    <property type="entry name" value="PyrdxlP-dep_Trfase_small"/>
</dbReference>
<dbReference type="Gene3D" id="3.90.1150.10">
    <property type="entry name" value="Aspartate Aminotransferase, domain 1"/>
    <property type="match status" value="1"/>
</dbReference>
<dbReference type="PIRSF" id="PIRSF005572">
    <property type="entry name" value="NifS"/>
    <property type="match status" value="1"/>
</dbReference>
<keyword evidence="5" id="KW-0408">Iron</keyword>
<feature type="domain" description="Aminotransferase class V" evidence="8">
    <location>
        <begin position="2"/>
        <end position="364"/>
    </location>
</feature>
<keyword evidence="6" id="KW-0411">Iron-sulfur</keyword>
<dbReference type="InterPro" id="IPR016454">
    <property type="entry name" value="Cysteine_dSase"/>
</dbReference>
<dbReference type="Gene3D" id="1.10.260.50">
    <property type="match status" value="1"/>
</dbReference>
<evidence type="ECO:0000313" key="10">
    <source>
        <dbReference type="EMBL" id="NEY81943.1"/>
    </source>
</evidence>
<dbReference type="Gene3D" id="3.40.640.10">
    <property type="entry name" value="Type I PLP-dependent aspartate aminotransferase-like (Major domain)"/>
    <property type="match status" value="1"/>
</dbReference>
<evidence type="ECO:0000313" key="11">
    <source>
        <dbReference type="Proteomes" id="UP000472971"/>
    </source>
</evidence>
<dbReference type="Proteomes" id="UP000472971">
    <property type="component" value="Unassembled WGS sequence"/>
</dbReference>
<dbReference type="Proteomes" id="UP000570010">
    <property type="component" value="Unassembled WGS sequence"/>
</dbReference>
<dbReference type="AlphaFoldDB" id="A0A6B3W1T7"/>
<dbReference type="RefSeq" id="WP_163242333.1">
    <property type="nucleotide sequence ID" value="NZ_JAAIWN010000024.1"/>
</dbReference>
<dbReference type="PANTHER" id="PTHR11601">
    <property type="entry name" value="CYSTEINE DESULFURYLASE FAMILY MEMBER"/>
    <property type="match status" value="1"/>
</dbReference>
<evidence type="ECO:0000256" key="5">
    <source>
        <dbReference type="ARBA" id="ARBA00023004"/>
    </source>
</evidence>
<dbReference type="GO" id="GO:0003824">
    <property type="term" value="F:catalytic activity"/>
    <property type="evidence" value="ECO:0007669"/>
    <property type="project" value="UniProtKB-ARBA"/>
</dbReference>
<dbReference type="PANTHER" id="PTHR11601:SF50">
    <property type="entry name" value="CYSTEINE DESULFURASE ISCS 2-RELATED"/>
    <property type="match status" value="1"/>
</dbReference>
<evidence type="ECO:0000313" key="12">
    <source>
        <dbReference type="Proteomes" id="UP000570010"/>
    </source>
</evidence>
<dbReference type="PROSITE" id="PS00595">
    <property type="entry name" value="AA_TRANSFER_CLASS_5"/>
    <property type="match status" value="1"/>
</dbReference>
<evidence type="ECO:0000313" key="9">
    <source>
        <dbReference type="EMBL" id="MBA4537686.1"/>
    </source>
</evidence>
<keyword evidence="3" id="KW-0479">Metal-binding</keyword>
<evidence type="ECO:0000256" key="7">
    <source>
        <dbReference type="RuleBase" id="RU004504"/>
    </source>
</evidence>
<keyword evidence="11" id="KW-1185">Reference proteome</keyword>
<dbReference type="GO" id="GO:0051536">
    <property type="term" value="F:iron-sulfur cluster binding"/>
    <property type="evidence" value="ECO:0007669"/>
    <property type="project" value="UniProtKB-KW"/>
</dbReference>
<dbReference type="InterPro" id="IPR015424">
    <property type="entry name" value="PyrdxlP-dep_Trfase"/>
</dbReference>
<reference evidence="9 12" key="2">
    <citation type="submission" date="2020-07" db="EMBL/GenBank/DDBJ databases">
        <authorList>
            <person name="Feng H."/>
        </authorList>
    </citation>
    <scope>NUCLEOTIDE SEQUENCE [LARGE SCALE GENOMIC DNA]</scope>
    <source>
        <strain evidence="9">S-12</strain>
        <strain evidence="12">s-12</strain>
    </source>
</reference>
<dbReference type="NCBIfam" id="NF002806">
    <property type="entry name" value="PRK02948.1"/>
    <property type="match status" value="1"/>
</dbReference>
<dbReference type="InterPro" id="IPR015421">
    <property type="entry name" value="PyrdxlP-dep_Trfase_major"/>
</dbReference>